<reference evidence="5" key="1">
    <citation type="submission" date="2018-04" db="EMBL/GenBank/DDBJ databases">
        <title>Transcriptome assembly of Sipha flava.</title>
        <authorList>
            <person name="Scully E.D."/>
            <person name="Geib S.M."/>
            <person name="Palmer N.A."/>
            <person name="Koch K."/>
            <person name="Bradshaw J."/>
            <person name="Heng-Moss T."/>
            <person name="Sarath G."/>
        </authorList>
    </citation>
    <scope>NUCLEOTIDE SEQUENCE</scope>
</reference>
<dbReference type="RefSeq" id="XP_025410866.1">
    <property type="nucleotide sequence ID" value="XM_025555081.1"/>
</dbReference>
<dbReference type="Proteomes" id="UP000694846">
    <property type="component" value="Unplaced"/>
</dbReference>
<dbReference type="PANTHER" id="PTHR11592">
    <property type="entry name" value="GLUTATHIONE PEROXIDASE"/>
    <property type="match status" value="1"/>
</dbReference>
<gene>
    <name evidence="5" type="primary">GPX4_2</name>
    <name evidence="7 8 9 10" type="synonym">LOC112683891</name>
    <name evidence="5" type="ORF">g.64926</name>
</gene>
<dbReference type="PIRSF" id="PIRSF000303">
    <property type="entry name" value="Glutathion_perox"/>
    <property type="match status" value="1"/>
</dbReference>
<dbReference type="AlphaFoldDB" id="A0A2S2QDM3"/>
<evidence type="ECO:0000256" key="1">
    <source>
        <dbReference type="ARBA" id="ARBA00006926"/>
    </source>
</evidence>
<dbReference type="OrthoDB" id="446890at2759"/>
<sequence length="196" mass="23039">MKAINIFLLKLAILLTLKICNCEEVYDFSYHPEPKSIYEFSVKDDQGNNVSLSKYRGYVLVLSDVAIRPPVEFIYIKQLNILQEKYYDEGLRVLCFPTDQLYAVVPPYPVNATEFRNKYHLKFEIFGSLNINNGLRHSAHPLWLWLQRSQEGFLINAIKYNYTKFVIDRYGLPTDRFSIFASLQDMENAVLRHLRD</sequence>
<evidence type="ECO:0000256" key="3">
    <source>
        <dbReference type="ARBA" id="ARBA00023002"/>
    </source>
</evidence>
<comment type="similarity">
    <text evidence="1">Belongs to the glutathione peroxidase family.</text>
</comment>
<organism evidence="5">
    <name type="scientific">Sipha flava</name>
    <name type="common">yellow sugarcane aphid</name>
    <dbReference type="NCBI Taxonomy" id="143950"/>
    <lineage>
        <taxon>Eukaryota</taxon>
        <taxon>Metazoa</taxon>
        <taxon>Ecdysozoa</taxon>
        <taxon>Arthropoda</taxon>
        <taxon>Hexapoda</taxon>
        <taxon>Insecta</taxon>
        <taxon>Pterygota</taxon>
        <taxon>Neoptera</taxon>
        <taxon>Paraneoptera</taxon>
        <taxon>Hemiptera</taxon>
        <taxon>Sternorrhyncha</taxon>
        <taxon>Aphidomorpha</taxon>
        <taxon>Aphidoidea</taxon>
        <taxon>Aphididae</taxon>
        <taxon>Sipha</taxon>
    </lineage>
</organism>
<proteinExistence type="inferred from homology"/>
<keyword evidence="3" id="KW-0560">Oxidoreductase</keyword>
<reference evidence="7 8" key="2">
    <citation type="submission" date="2025-04" db="UniProtKB">
        <authorList>
            <consortium name="RefSeq"/>
        </authorList>
    </citation>
    <scope>IDENTIFICATION</scope>
    <source>
        <tissue evidence="7 8">Whole body</tissue>
    </source>
</reference>
<feature type="chain" id="PRO_5044579119" evidence="4">
    <location>
        <begin position="23"/>
        <end position="196"/>
    </location>
</feature>
<dbReference type="GO" id="GO:0006979">
    <property type="term" value="P:response to oxidative stress"/>
    <property type="evidence" value="ECO:0007669"/>
    <property type="project" value="InterPro"/>
</dbReference>
<evidence type="ECO:0000313" key="7">
    <source>
        <dbReference type="RefSeq" id="XP_025410863.1"/>
    </source>
</evidence>
<keyword evidence="2 5" id="KW-0575">Peroxidase</keyword>
<accession>A0A2S2QDM3</accession>
<evidence type="ECO:0000313" key="8">
    <source>
        <dbReference type="RefSeq" id="XP_025410864.1"/>
    </source>
</evidence>
<dbReference type="Gene3D" id="3.40.30.10">
    <property type="entry name" value="Glutaredoxin"/>
    <property type="match status" value="1"/>
</dbReference>
<dbReference type="GO" id="GO:0004601">
    <property type="term" value="F:peroxidase activity"/>
    <property type="evidence" value="ECO:0007669"/>
    <property type="project" value="UniProtKB-KW"/>
</dbReference>
<evidence type="ECO:0000313" key="5">
    <source>
        <dbReference type="EMBL" id="MBY75781.1"/>
    </source>
</evidence>
<evidence type="ECO:0000256" key="4">
    <source>
        <dbReference type="SAM" id="SignalP"/>
    </source>
</evidence>
<dbReference type="RefSeq" id="XP_025410863.1">
    <property type="nucleotide sequence ID" value="XM_025555078.1"/>
</dbReference>
<evidence type="ECO:0000313" key="6">
    <source>
        <dbReference type="Proteomes" id="UP000694846"/>
    </source>
</evidence>
<dbReference type="Pfam" id="PF00255">
    <property type="entry name" value="GSHPx"/>
    <property type="match status" value="1"/>
</dbReference>
<keyword evidence="4" id="KW-0732">Signal</keyword>
<dbReference type="PROSITE" id="PS51355">
    <property type="entry name" value="GLUTATHIONE_PEROXID_3"/>
    <property type="match status" value="1"/>
</dbReference>
<dbReference type="EMBL" id="GGMS01006578">
    <property type="protein sequence ID" value="MBY75781.1"/>
    <property type="molecule type" value="Transcribed_RNA"/>
</dbReference>
<name>A0A2S2QDM3_9HEMI</name>
<dbReference type="RefSeq" id="XP_025410864.1">
    <property type="nucleotide sequence ID" value="XM_025555079.1"/>
</dbReference>
<feature type="signal peptide" evidence="4">
    <location>
        <begin position="1"/>
        <end position="22"/>
    </location>
</feature>
<protein>
    <submittedName>
        <fullName evidence="5">Phospholipid hydroperoxide glutathione peroxidase</fullName>
    </submittedName>
    <submittedName>
        <fullName evidence="7 8">Probable glutathione peroxidase 2</fullName>
    </submittedName>
</protein>
<evidence type="ECO:0000313" key="10">
    <source>
        <dbReference type="RefSeq" id="XP_025410866.1"/>
    </source>
</evidence>
<keyword evidence="6" id="KW-1185">Reference proteome</keyword>
<dbReference type="RefSeq" id="XP_025410865.1">
    <property type="nucleotide sequence ID" value="XM_025555080.1"/>
</dbReference>
<dbReference type="InterPro" id="IPR000889">
    <property type="entry name" value="Glutathione_peroxidase"/>
</dbReference>
<evidence type="ECO:0000256" key="2">
    <source>
        <dbReference type="ARBA" id="ARBA00022559"/>
    </source>
</evidence>
<dbReference type="PANTHER" id="PTHR11592:SF134">
    <property type="entry name" value="PHOSPHOLIPID HYDROPEROXIDE GLUTATHIONE PEROXIDASE"/>
    <property type="match status" value="1"/>
</dbReference>
<dbReference type="SUPFAM" id="SSF52833">
    <property type="entry name" value="Thioredoxin-like"/>
    <property type="match status" value="1"/>
</dbReference>
<evidence type="ECO:0000313" key="9">
    <source>
        <dbReference type="RefSeq" id="XP_025410865.1"/>
    </source>
</evidence>
<dbReference type="InterPro" id="IPR036249">
    <property type="entry name" value="Thioredoxin-like_sf"/>
</dbReference>